<evidence type="ECO:0000256" key="2">
    <source>
        <dbReference type="ARBA" id="ARBA00022801"/>
    </source>
</evidence>
<name>A0A223CWJ0_9BACL</name>
<dbReference type="GO" id="GO:0016788">
    <property type="term" value="F:hydrolase activity, acting on ester bonds"/>
    <property type="evidence" value="ECO:0007669"/>
    <property type="project" value="TreeGrafter"/>
</dbReference>
<dbReference type="KEGG" id="tab:CIG75_00950"/>
<dbReference type="Pfam" id="PF00756">
    <property type="entry name" value="Esterase"/>
    <property type="match status" value="2"/>
</dbReference>
<evidence type="ECO:0000313" key="3">
    <source>
        <dbReference type="EMBL" id="ASS73682.1"/>
    </source>
</evidence>
<evidence type="ECO:0000256" key="1">
    <source>
        <dbReference type="ARBA" id="ARBA00005622"/>
    </source>
</evidence>
<protein>
    <submittedName>
        <fullName evidence="3">Esterase</fullName>
    </submittedName>
</protein>
<keyword evidence="2" id="KW-0378">Hydrolase</keyword>
<dbReference type="Proteomes" id="UP000214688">
    <property type="component" value="Chromosome"/>
</dbReference>
<dbReference type="AlphaFoldDB" id="A0A223CWJ0"/>
<dbReference type="PANTHER" id="PTHR40841:SF2">
    <property type="entry name" value="SIDEROPHORE-DEGRADING ESTERASE (EUROFUNG)"/>
    <property type="match status" value="1"/>
</dbReference>
<dbReference type="SUPFAM" id="SSF53474">
    <property type="entry name" value="alpha/beta-Hydrolases"/>
    <property type="match status" value="2"/>
</dbReference>
<dbReference type="InterPro" id="IPR029058">
    <property type="entry name" value="AB_hydrolase_fold"/>
</dbReference>
<accession>A0A223CWJ0</accession>
<dbReference type="PANTHER" id="PTHR40841">
    <property type="entry name" value="SIDEROPHORE TRIACETYLFUSARININE C ESTERASE"/>
    <property type="match status" value="1"/>
</dbReference>
<proteinExistence type="inferred from homology"/>
<dbReference type="OrthoDB" id="9784036at2"/>
<comment type="similarity">
    <text evidence="1">Belongs to the esterase D family.</text>
</comment>
<reference evidence="3 4" key="1">
    <citation type="journal article" date="2015" name="Int. J. Syst. Evol. Microbiol.">
        <title>Tumebacillus algifaecis sp. nov., isolated from decomposing algal scum.</title>
        <authorList>
            <person name="Wu Y.F."/>
            <person name="Zhang B."/>
            <person name="Xing P."/>
            <person name="Wu Q.L."/>
            <person name="Liu S.J."/>
        </authorList>
    </citation>
    <scope>NUCLEOTIDE SEQUENCE [LARGE SCALE GENOMIC DNA]</scope>
    <source>
        <strain evidence="3 4">THMBR28</strain>
    </source>
</reference>
<gene>
    <name evidence="3" type="ORF">CIG75_00950</name>
</gene>
<sequence length="527" mass="59692">MKRFRTMTVQGREVLVYLPPSYADTEQRYPVAYIHDRGELFTQSINYLEHLFLQKELPELILVGITPHHRQEDYTPWPAQSLDEAAPPFRGKGRDYVDEIADVLKPCIDEQYRTRPEAEQTAIAGASLGGLISLFAGYWRPETFGRIGLLSASFWYQGVLPYMREQEALAPHLRVFLSVGSCEGMYKQNAQQEMVQNTREAHDLLLAKGFPAEQLHMKVEPGGTHDALFMLQQFPDALRWLFAPPTRKSGERLGTDEGAIALGAYRLPRTTQWVMRAKRTGREYRIFIAVPSTPPPAQGYPVVYALDGNASFGSLTEAMRLQSRRQHGVTPAVIVSIGYDSEEAIVTDQRFYDYTVQADPSELPTHPGGAAWPTTGGAEQFLAFIEEELKPEVARQYPINNEQQALFGHSLGGFFTLYTLFTKPESFQHFIAGSPSVWWKEHTLLQMWPDLEKRLQQGAVQTRLLLAIGSEEKPSMVEDTKRLYRLLSPYQNRGLCVELQICQGEGHVSVIPPLISHMFRFLSPKQS</sequence>
<organism evidence="3 4">
    <name type="scientific">Tumebacillus algifaecis</name>
    <dbReference type="NCBI Taxonomy" id="1214604"/>
    <lineage>
        <taxon>Bacteria</taxon>
        <taxon>Bacillati</taxon>
        <taxon>Bacillota</taxon>
        <taxon>Bacilli</taxon>
        <taxon>Bacillales</taxon>
        <taxon>Alicyclobacillaceae</taxon>
        <taxon>Tumebacillus</taxon>
    </lineage>
</organism>
<evidence type="ECO:0000313" key="4">
    <source>
        <dbReference type="Proteomes" id="UP000214688"/>
    </source>
</evidence>
<dbReference type="InterPro" id="IPR000801">
    <property type="entry name" value="Esterase-like"/>
</dbReference>
<keyword evidence="4" id="KW-1185">Reference proteome</keyword>
<dbReference type="EMBL" id="CP022657">
    <property type="protein sequence ID" value="ASS73682.1"/>
    <property type="molecule type" value="Genomic_DNA"/>
</dbReference>
<dbReference type="Gene3D" id="3.40.50.1820">
    <property type="entry name" value="alpha/beta hydrolase"/>
    <property type="match status" value="2"/>
</dbReference>
<dbReference type="RefSeq" id="WP_094234942.1">
    <property type="nucleotide sequence ID" value="NZ_CP022657.1"/>
</dbReference>
<dbReference type="InterPro" id="IPR052558">
    <property type="entry name" value="Siderophore_Hydrolase_D"/>
</dbReference>